<feature type="compositionally biased region" description="Basic residues" evidence="1">
    <location>
        <begin position="34"/>
        <end position="54"/>
    </location>
</feature>
<accession>A0AA86MGD0</accession>
<dbReference type="EMBL" id="CAKJVE010000004">
    <property type="protein sequence ID" value="CAG9707879.1"/>
    <property type="molecule type" value="Genomic_DNA"/>
</dbReference>
<proteinExistence type="predicted"/>
<name>A0AA86MGD0_9CLOT</name>
<gene>
    <name evidence="2" type="ORF">CNEO_43282</name>
</gene>
<evidence type="ECO:0000313" key="2">
    <source>
        <dbReference type="EMBL" id="CAG9707879.1"/>
    </source>
</evidence>
<organism evidence="2 3">
    <name type="scientific">Clostridium neonatale</name>
    <dbReference type="NCBI Taxonomy" id="137838"/>
    <lineage>
        <taxon>Bacteria</taxon>
        <taxon>Bacillati</taxon>
        <taxon>Bacillota</taxon>
        <taxon>Clostridia</taxon>
        <taxon>Eubacteriales</taxon>
        <taxon>Clostridiaceae</taxon>
        <taxon>Clostridium</taxon>
    </lineage>
</organism>
<reference evidence="2" key="1">
    <citation type="submission" date="2021-10" db="EMBL/GenBank/DDBJ databases">
        <authorList>
            <person name="Mesa V."/>
        </authorList>
    </citation>
    <scope>NUCLEOTIDE SEQUENCE</scope>
    <source>
        <strain evidence="2">CC3_PB</strain>
    </source>
</reference>
<evidence type="ECO:0000313" key="3">
    <source>
        <dbReference type="Proteomes" id="UP000789738"/>
    </source>
</evidence>
<dbReference type="Proteomes" id="UP000789738">
    <property type="component" value="Unassembled WGS sequence"/>
</dbReference>
<sequence length="54" mass="6455">MILKTLYQYAYNDVKVTFHINSERALSKIDVNPKKNKHKRSKDKTKHMNVLTKH</sequence>
<evidence type="ECO:0000256" key="1">
    <source>
        <dbReference type="SAM" id="MobiDB-lite"/>
    </source>
</evidence>
<dbReference type="RefSeq" id="WP_207708336.1">
    <property type="nucleotide sequence ID" value="NZ_CAMTDH010000042.1"/>
</dbReference>
<protein>
    <submittedName>
        <fullName evidence="2">Uncharacterized protein</fullName>
    </submittedName>
</protein>
<dbReference type="AlphaFoldDB" id="A0AA86MGD0"/>
<comment type="caution">
    <text evidence="2">The sequence shown here is derived from an EMBL/GenBank/DDBJ whole genome shotgun (WGS) entry which is preliminary data.</text>
</comment>
<feature type="region of interest" description="Disordered" evidence="1">
    <location>
        <begin position="33"/>
        <end position="54"/>
    </location>
</feature>